<dbReference type="AlphaFoldDB" id="A0A6A6Y1X7"/>
<reference evidence="1 3" key="1">
    <citation type="journal article" date="2020" name="Stud. Mycol.">
        <title>101 Dothideomycetes genomes: a test case for predicting lifestyles and emergence of pathogens.</title>
        <authorList>
            <person name="Haridas S."/>
            <person name="Albert R."/>
            <person name="Binder M."/>
            <person name="Bloem J."/>
            <person name="Labutti K."/>
            <person name="Salamov A."/>
            <person name="Andreopoulos B."/>
            <person name="Baker S."/>
            <person name="Barry K."/>
            <person name="Bills G."/>
            <person name="Bluhm B."/>
            <person name="Cannon C."/>
            <person name="Castanera R."/>
            <person name="Culley D."/>
            <person name="Daum C."/>
            <person name="Ezra D."/>
            <person name="Gonzalez J."/>
            <person name="Henrissat B."/>
            <person name="Kuo A."/>
            <person name="Liang C."/>
            <person name="Lipzen A."/>
            <person name="Lutzoni F."/>
            <person name="Magnuson J."/>
            <person name="Mondo S."/>
            <person name="Nolan M."/>
            <person name="Ohm R."/>
            <person name="Pangilinan J."/>
            <person name="Park H.-J."/>
            <person name="Ramirez L."/>
            <person name="Alfaro M."/>
            <person name="Sun H."/>
            <person name="Tritt A."/>
            <person name="Yoshinaga Y."/>
            <person name="Zwiers L.-H."/>
            <person name="Turgeon B."/>
            <person name="Goodwin S."/>
            <person name="Spatafora J."/>
            <person name="Crous P."/>
            <person name="Grigoriev I."/>
        </authorList>
    </citation>
    <scope>NUCLEOTIDE SEQUENCE</scope>
    <source>
        <strain evidence="1 3">CBS 304.34</strain>
    </source>
</reference>
<dbReference type="Proteomes" id="UP000504636">
    <property type="component" value="Unplaced"/>
</dbReference>
<dbReference type="RefSeq" id="XP_033569624.1">
    <property type="nucleotide sequence ID" value="XM_033722522.1"/>
</dbReference>
<accession>A0A6A6Y1X7</accession>
<sequence length="140" mass="15892">MATAESSFRGTARINLESLEFNSLRRVLDVSNVKRLVGVFQELGCDSLDPQNRIPGLLSQQDLDEALVSSGESATALFQKPFPMLKLPPNKRAPFLSLLCYWALNTRIGITKELEDSFRAEYINSHDRCNGEKYLQIRHY</sequence>
<proteinExistence type="predicted"/>
<evidence type="ECO:0000313" key="2">
    <source>
        <dbReference type="Proteomes" id="UP000504636"/>
    </source>
</evidence>
<reference evidence="3" key="3">
    <citation type="submission" date="2025-04" db="UniProtKB">
        <authorList>
            <consortium name="RefSeq"/>
        </authorList>
    </citation>
    <scope>IDENTIFICATION</scope>
    <source>
        <strain evidence="3">CBS 304.34</strain>
    </source>
</reference>
<evidence type="ECO:0000313" key="3">
    <source>
        <dbReference type="RefSeq" id="XP_033569624.1"/>
    </source>
</evidence>
<evidence type="ECO:0000313" key="1">
    <source>
        <dbReference type="EMBL" id="KAF2802660.1"/>
    </source>
</evidence>
<keyword evidence="2" id="KW-1185">Reference proteome</keyword>
<protein>
    <submittedName>
        <fullName evidence="1 3">Uncharacterized protein</fullName>
    </submittedName>
</protein>
<dbReference type="EMBL" id="MU003722">
    <property type="protein sequence ID" value="KAF2802660.1"/>
    <property type="molecule type" value="Genomic_DNA"/>
</dbReference>
<reference evidence="3" key="2">
    <citation type="submission" date="2020-04" db="EMBL/GenBank/DDBJ databases">
        <authorList>
            <consortium name="NCBI Genome Project"/>
        </authorList>
    </citation>
    <scope>NUCLEOTIDE SEQUENCE</scope>
    <source>
        <strain evidence="3">CBS 304.34</strain>
    </source>
</reference>
<gene>
    <name evidence="1 3" type="ORF">BDZ99DRAFT_482785</name>
</gene>
<organism evidence="1">
    <name type="scientific">Mytilinidion resinicola</name>
    <dbReference type="NCBI Taxonomy" id="574789"/>
    <lineage>
        <taxon>Eukaryota</taxon>
        <taxon>Fungi</taxon>
        <taxon>Dikarya</taxon>
        <taxon>Ascomycota</taxon>
        <taxon>Pezizomycotina</taxon>
        <taxon>Dothideomycetes</taxon>
        <taxon>Pleosporomycetidae</taxon>
        <taxon>Mytilinidiales</taxon>
        <taxon>Mytilinidiaceae</taxon>
        <taxon>Mytilinidion</taxon>
    </lineage>
</organism>
<dbReference type="OrthoDB" id="4227485at2759"/>
<name>A0A6A6Y1X7_9PEZI</name>
<dbReference type="GeneID" id="54463415"/>